<dbReference type="PROSITE" id="PS51257">
    <property type="entry name" value="PROKAR_LIPOPROTEIN"/>
    <property type="match status" value="1"/>
</dbReference>
<organism evidence="3 4">
    <name type="scientific">Inquilinus limosus</name>
    <dbReference type="NCBI Taxonomy" id="171674"/>
    <lineage>
        <taxon>Bacteria</taxon>
        <taxon>Pseudomonadati</taxon>
        <taxon>Pseudomonadota</taxon>
        <taxon>Alphaproteobacteria</taxon>
        <taxon>Rhodospirillales</taxon>
        <taxon>Rhodospirillaceae</taxon>
        <taxon>Inquilinus</taxon>
    </lineage>
</organism>
<dbReference type="Proteomes" id="UP000196655">
    <property type="component" value="Unassembled WGS sequence"/>
</dbReference>
<gene>
    <name evidence="3" type="ORF">BWR60_35680</name>
</gene>
<keyword evidence="4" id="KW-1185">Reference proteome</keyword>
<keyword evidence="2" id="KW-0732">Signal</keyword>
<proteinExistence type="predicted"/>
<evidence type="ECO:0008006" key="5">
    <source>
        <dbReference type="Google" id="ProtNLM"/>
    </source>
</evidence>
<evidence type="ECO:0000256" key="2">
    <source>
        <dbReference type="SAM" id="SignalP"/>
    </source>
</evidence>
<sequence length="301" mass="30088">MTTKIPRSPLLLARHSAMLLALAAAGCADSPAQKPFPDYNKAPDGGTGMQQPAEAAPAASAGPVAEASLLARKVETTRSTLDLAVDTTRRRLTKLKQQIVDAKQMLDERGGRRANPEQYAALDAARNQIGLALFRTRASTSRRAATVPEQAATVRDLGGLITSVSGVVGTIGAGSVAPPAAVSAETAIAQAPPPAMPSGAPTPDQLEIAAALPGAPGAAPPGEMPVASAGLPGGETPVAGPQPGQPAATASAPRPAAPIAPPTTTAQADPVYERMLARARPSRALEEVPAALGAPPPAGAA</sequence>
<feature type="non-terminal residue" evidence="3">
    <location>
        <position position="301"/>
    </location>
</feature>
<dbReference type="EMBL" id="NHON01000192">
    <property type="protein sequence ID" value="OWJ55897.1"/>
    <property type="molecule type" value="Genomic_DNA"/>
</dbReference>
<feature type="signal peptide" evidence="2">
    <location>
        <begin position="1"/>
        <end position="23"/>
    </location>
</feature>
<protein>
    <recommendedName>
        <fullName evidence="5">DUF4398 domain-containing protein</fullName>
    </recommendedName>
</protein>
<feature type="region of interest" description="Disordered" evidence="1">
    <location>
        <begin position="212"/>
        <end position="301"/>
    </location>
</feature>
<feature type="compositionally biased region" description="Low complexity" evidence="1">
    <location>
        <begin position="52"/>
        <end position="61"/>
    </location>
</feature>
<comment type="caution">
    <text evidence="3">The sequence shown here is derived from an EMBL/GenBank/DDBJ whole genome shotgun (WGS) entry which is preliminary data.</text>
</comment>
<feature type="region of interest" description="Disordered" evidence="1">
    <location>
        <begin position="29"/>
        <end position="61"/>
    </location>
</feature>
<evidence type="ECO:0000313" key="3">
    <source>
        <dbReference type="EMBL" id="OWJ55897.1"/>
    </source>
</evidence>
<name>A0A211YST9_9PROT</name>
<evidence type="ECO:0000313" key="4">
    <source>
        <dbReference type="Proteomes" id="UP000196655"/>
    </source>
</evidence>
<feature type="chain" id="PRO_5012623088" description="DUF4398 domain-containing protein" evidence="2">
    <location>
        <begin position="24"/>
        <end position="301"/>
    </location>
</feature>
<reference evidence="4" key="1">
    <citation type="submission" date="2017-05" db="EMBL/GenBank/DDBJ databases">
        <authorList>
            <person name="Macchi M."/>
            <person name="Festa S."/>
            <person name="Coppotelli B.M."/>
            <person name="Morelli I.S."/>
        </authorList>
    </citation>
    <scope>NUCLEOTIDE SEQUENCE [LARGE SCALE GENOMIC DNA]</scope>
    <source>
        <strain evidence="4">I</strain>
    </source>
</reference>
<feature type="compositionally biased region" description="Low complexity" evidence="1">
    <location>
        <begin position="236"/>
        <end position="254"/>
    </location>
</feature>
<accession>A0A211YST9</accession>
<evidence type="ECO:0000256" key="1">
    <source>
        <dbReference type="SAM" id="MobiDB-lite"/>
    </source>
</evidence>
<dbReference type="AlphaFoldDB" id="A0A211YST9"/>